<evidence type="ECO:0000256" key="5">
    <source>
        <dbReference type="ARBA" id="ARBA00022989"/>
    </source>
</evidence>
<reference evidence="8" key="2">
    <citation type="submission" date="2010-03" db="EMBL/GenBank/DDBJ databases">
        <authorList>
            <person name="Pajon A."/>
        </authorList>
    </citation>
    <scope>NUCLEOTIDE SEQUENCE</scope>
    <source>
        <strain evidence="8">Type strain: 18P13</strain>
    </source>
</reference>
<accession>D4LDK3</accession>
<comment type="similarity">
    <text evidence="2">Belongs to the chromate ion transporter (CHR) (TC 2.A.51) family.</text>
</comment>
<evidence type="ECO:0000256" key="2">
    <source>
        <dbReference type="ARBA" id="ARBA00005262"/>
    </source>
</evidence>
<evidence type="ECO:0000256" key="4">
    <source>
        <dbReference type="ARBA" id="ARBA00022692"/>
    </source>
</evidence>
<dbReference type="GeneID" id="83156326"/>
<dbReference type="GO" id="GO:0005886">
    <property type="term" value="C:plasma membrane"/>
    <property type="evidence" value="ECO:0007669"/>
    <property type="project" value="UniProtKB-SubCell"/>
</dbReference>
<dbReference type="InterPro" id="IPR052518">
    <property type="entry name" value="CHR_Transporter"/>
</dbReference>
<gene>
    <name evidence="8" type="ordered locus">RUM_16130</name>
</gene>
<dbReference type="RefSeq" id="WP_015558604.1">
    <property type="nucleotide sequence ID" value="NC_021039.1"/>
</dbReference>
<keyword evidence="5 7" id="KW-1133">Transmembrane helix</keyword>
<name>D4LDK3_RUMC1</name>
<evidence type="ECO:0000256" key="7">
    <source>
        <dbReference type="SAM" id="Phobius"/>
    </source>
</evidence>
<feature type="transmembrane region" description="Helical" evidence="7">
    <location>
        <begin position="78"/>
        <end position="98"/>
    </location>
</feature>
<dbReference type="BioCyc" id="RCHA213810:RUM_RS07850-MONOMER"/>
<keyword evidence="6 7" id="KW-0472">Membrane</keyword>
<sequence>MKASNRLLALFLTFLKIGAFTFGGGYAMLALLENEFITKKKWLDKQEFLDMAAIAESTPGPVAINSATYLGYRMAGGWGAAAATLAVCIPSFVIIYIISLFLDRFLTLTYVAYAFHGIQICVVYLIITAGLRMLRSLERDPVSLCILLGVGMGMLLCTLLAVSFSSVYYILLSGAVGILAGKIRRICRKEGKP</sequence>
<dbReference type="PANTHER" id="PTHR43663">
    <property type="entry name" value="CHROMATE TRANSPORT PROTEIN-RELATED"/>
    <property type="match status" value="1"/>
</dbReference>
<keyword evidence="9" id="KW-1185">Reference proteome</keyword>
<evidence type="ECO:0000256" key="1">
    <source>
        <dbReference type="ARBA" id="ARBA00004651"/>
    </source>
</evidence>
<dbReference type="InterPro" id="IPR003370">
    <property type="entry name" value="Chromate_transpt"/>
</dbReference>
<feature type="transmembrane region" description="Helical" evidence="7">
    <location>
        <begin position="142"/>
        <end position="161"/>
    </location>
</feature>
<dbReference type="Proteomes" id="UP000007054">
    <property type="component" value="Chromosome"/>
</dbReference>
<dbReference type="EMBL" id="FP929052">
    <property type="protein sequence ID" value="CBL17698.1"/>
    <property type="molecule type" value="Genomic_DNA"/>
</dbReference>
<keyword evidence="4 7" id="KW-0812">Transmembrane</keyword>
<comment type="subcellular location">
    <subcellularLocation>
        <location evidence="1">Cell membrane</location>
        <topology evidence="1">Multi-pass membrane protein</topology>
    </subcellularLocation>
</comment>
<dbReference type="AlphaFoldDB" id="D4LDK3"/>
<organism evidence="8 9">
    <name type="scientific">Ruminococcus champanellensis (strain DSM 18848 / JCM 17042 / KCTC 15320 / 18P13)</name>
    <dbReference type="NCBI Taxonomy" id="213810"/>
    <lineage>
        <taxon>Bacteria</taxon>
        <taxon>Bacillati</taxon>
        <taxon>Bacillota</taxon>
        <taxon>Clostridia</taxon>
        <taxon>Eubacteriales</taxon>
        <taxon>Oscillospiraceae</taxon>
        <taxon>Ruminococcus</taxon>
    </lineage>
</organism>
<dbReference type="KEGG" id="rch:RUM_16130"/>
<evidence type="ECO:0000256" key="6">
    <source>
        <dbReference type="ARBA" id="ARBA00023136"/>
    </source>
</evidence>
<evidence type="ECO:0000313" key="9">
    <source>
        <dbReference type="Proteomes" id="UP000007054"/>
    </source>
</evidence>
<dbReference type="PATRIC" id="fig|213810.4.peg.1512"/>
<feature type="transmembrane region" description="Helical" evidence="7">
    <location>
        <begin position="6"/>
        <end position="32"/>
    </location>
</feature>
<dbReference type="PANTHER" id="PTHR43663:SF1">
    <property type="entry name" value="CHROMATE TRANSPORTER"/>
    <property type="match status" value="1"/>
</dbReference>
<dbReference type="Pfam" id="PF02417">
    <property type="entry name" value="Chromate_transp"/>
    <property type="match status" value="1"/>
</dbReference>
<feature type="transmembrane region" description="Helical" evidence="7">
    <location>
        <begin position="110"/>
        <end position="130"/>
    </location>
</feature>
<reference evidence="8" key="1">
    <citation type="submission" date="2010-03" db="EMBL/GenBank/DDBJ databases">
        <title>The genome sequence of Ruminococcus sp. 18P13.</title>
        <authorList>
            <consortium name="metaHIT consortium -- http://www.metahit.eu/"/>
            <person name="Pajon A."/>
            <person name="Turner K."/>
            <person name="Parkhill J."/>
            <person name="Bernalier A."/>
        </authorList>
    </citation>
    <scope>NUCLEOTIDE SEQUENCE [LARGE SCALE GENOMIC DNA]</scope>
    <source>
        <strain evidence="8">Type strain: 18P13</strain>
    </source>
</reference>
<protein>
    <submittedName>
        <fullName evidence="8">Chromate transport protein ChrA</fullName>
    </submittedName>
</protein>
<proteinExistence type="inferred from homology"/>
<evidence type="ECO:0000313" key="8">
    <source>
        <dbReference type="EMBL" id="CBL17698.1"/>
    </source>
</evidence>
<keyword evidence="3" id="KW-1003">Cell membrane</keyword>
<dbReference type="GO" id="GO:0015109">
    <property type="term" value="F:chromate transmembrane transporter activity"/>
    <property type="evidence" value="ECO:0007669"/>
    <property type="project" value="InterPro"/>
</dbReference>
<dbReference type="HOGENOM" id="CLU_018106_1_0_9"/>
<evidence type="ECO:0000256" key="3">
    <source>
        <dbReference type="ARBA" id="ARBA00022475"/>
    </source>
</evidence>